<feature type="compositionally biased region" description="Basic and acidic residues" evidence="1">
    <location>
        <begin position="623"/>
        <end position="637"/>
    </location>
</feature>
<dbReference type="Pfam" id="PF11204">
    <property type="entry name" value="DUF2985"/>
    <property type="match status" value="1"/>
</dbReference>
<keyword evidence="2" id="KW-0472">Membrane</keyword>
<dbReference type="Proteomes" id="UP000799770">
    <property type="component" value="Unassembled WGS sequence"/>
</dbReference>
<proteinExistence type="predicted"/>
<feature type="transmembrane region" description="Helical" evidence="2">
    <location>
        <begin position="421"/>
        <end position="444"/>
    </location>
</feature>
<feature type="transmembrane region" description="Helical" evidence="2">
    <location>
        <begin position="578"/>
        <end position="601"/>
    </location>
</feature>
<evidence type="ECO:0008006" key="5">
    <source>
        <dbReference type="Google" id="ProtNLM"/>
    </source>
</evidence>
<feature type="transmembrane region" description="Helical" evidence="2">
    <location>
        <begin position="546"/>
        <end position="572"/>
    </location>
</feature>
<feature type="compositionally biased region" description="Basic residues" evidence="1">
    <location>
        <begin position="1"/>
        <end position="12"/>
    </location>
</feature>
<feature type="region of interest" description="Disordered" evidence="1">
    <location>
        <begin position="179"/>
        <end position="201"/>
    </location>
</feature>
<dbReference type="PANTHER" id="PTHR35872:SF2">
    <property type="entry name" value="INTEGRAL MEMBRANE PROTEIN (AFU_ORTHOLOGUE AFUA_5G07110)"/>
    <property type="match status" value="1"/>
</dbReference>
<evidence type="ECO:0000313" key="4">
    <source>
        <dbReference type="Proteomes" id="UP000799770"/>
    </source>
</evidence>
<feature type="region of interest" description="Disordered" evidence="1">
    <location>
        <begin position="480"/>
        <end position="499"/>
    </location>
</feature>
<feature type="region of interest" description="Disordered" evidence="1">
    <location>
        <begin position="1"/>
        <end position="162"/>
    </location>
</feature>
<dbReference type="InterPro" id="IPR021369">
    <property type="entry name" value="DUF2985"/>
</dbReference>
<evidence type="ECO:0000256" key="2">
    <source>
        <dbReference type="SAM" id="Phobius"/>
    </source>
</evidence>
<feature type="compositionally biased region" description="Low complexity" evidence="1">
    <location>
        <begin position="182"/>
        <end position="201"/>
    </location>
</feature>
<gene>
    <name evidence="3" type="ORF">BDV96DRAFT_639999</name>
</gene>
<feature type="region of interest" description="Disordered" evidence="1">
    <location>
        <begin position="623"/>
        <end position="676"/>
    </location>
</feature>
<feature type="compositionally biased region" description="Low complexity" evidence="1">
    <location>
        <begin position="19"/>
        <end position="29"/>
    </location>
</feature>
<keyword evidence="2" id="KW-1133">Transmembrane helix</keyword>
<keyword evidence="2" id="KW-0812">Transmembrane</keyword>
<organism evidence="3 4">
    <name type="scientific">Lophiotrema nucula</name>
    <dbReference type="NCBI Taxonomy" id="690887"/>
    <lineage>
        <taxon>Eukaryota</taxon>
        <taxon>Fungi</taxon>
        <taxon>Dikarya</taxon>
        <taxon>Ascomycota</taxon>
        <taxon>Pezizomycotina</taxon>
        <taxon>Dothideomycetes</taxon>
        <taxon>Pleosporomycetidae</taxon>
        <taxon>Pleosporales</taxon>
        <taxon>Lophiotremataceae</taxon>
        <taxon>Lophiotrema</taxon>
    </lineage>
</organism>
<dbReference type="AlphaFoldDB" id="A0A6A5ZQF0"/>
<feature type="transmembrane region" description="Helical" evidence="2">
    <location>
        <begin position="389"/>
        <end position="415"/>
    </location>
</feature>
<protein>
    <recommendedName>
        <fullName evidence="5">Integral membrane protein</fullName>
    </recommendedName>
</protein>
<keyword evidence="4" id="KW-1185">Reference proteome</keyword>
<dbReference type="OrthoDB" id="3365211at2759"/>
<feature type="compositionally biased region" description="Basic and acidic residues" evidence="1">
    <location>
        <begin position="645"/>
        <end position="676"/>
    </location>
</feature>
<evidence type="ECO:0000256" key="1">
    <source>
        <dbReference type="SAM" id="MobiDB-lite"/>
    </source>
</evidence>
<dbReference type="PANTHER" id="PTHR35872">
    <property type="entry name" value="INTEGRAL MEMBRANE PROTEIN (AFU_ORTHOLOGUE AFUA_5G07110)"/>
    <property type="match status" value="1"/>
</dbReference>
<feature type="compositionally biased region" description="Polar residues" evidence="1">
    <location>
        <begin position="69"/>
        <end position="82"/>
    </location>
</feature>
<dbReference type="EMBL" id="ML977311">
    <property type="protein sequence ID" value="KAF2121922.1"/>
    <property type="molecule type" value="Genomic_DNA"/>
</dbReference>
<name>A0A6A5ZQF0_9PLEO</name>
<sequence length="676" mass="75196">MDKLKVKARSARNRLAEQTSSGTGSGSLSVPHSTLPAPDNASAIAVHEGNIGTTAARDFAAPGHPARHQPTTEPPTSLQSSVDAGKPVPVPKAGGSSASRDASRLQVPTGRARSVSDPQRRMRPTVGPRHPSIGIRRMPSSQGLRQAALSTDALPLQQTTTNSRLPVLDETCALEHSDLADDSASAASKQDQAQPQGRLRRASVALRSAFGGSKKDDDVVESGNDVPERLAVPQRDFHPGMVDVLDTIDPEIQTLTSLTNVQNSLFIPNLGRFVNRRPTYTLRQAPSEQASREDINRVLEPARQADEDPARPAGLERSSTNATLATVATIDSTLSESRFAVLPHGTSLEGWSKEDKSELNDHVRHMLHSRRSRFKRSMRGFGQYIRRPLGFLVTLYATLITLFGLAWVLFLIGWINVGGRQLYIINIIDNVLVALFAIVGDGLAPFRAVDTYHMIYIAHYHHFTWSRRKKQLLPELHDHNDLPASNAPITAPRTADPDDPEKQWEFTVLTPKQQAKLEHHTAKFCKSHSFYKPHETETHHAFPLRLLVAIVVLLDFHSIFQIALGTCTWAIYYKDRPFALTTVILCCSIACNACGGLLIWIGDHKTRKKDVLERMNRQELTEEAMKKVEKKKERESESDREDNDEIKKSRRSLDFRRHQPSNEKKPGKEEEVNAYP</sequence>
<accession>A0A6A5ZQF0</accession>
<evidence type="ECO:0000313" key="3">
    <source>
        <dbReference type="EMBL" id="KAF2121922.1"/>
    </source>
</evidence>
<reference evidence="3" key="1">
    <citation type="journal article" date="2020" name="Stud. Mycol.">
        <title>101 Dothideomycetes genomes: a test case for predicting lifestyles and emergence of pathogens.</title>
        <authorList>
            <person name="Haridas S."/>
            <person name="Albert R."/>
            <person name="Binder M."/>
            <person name="Bloem J."/>
            <person name="Labutti K."/>
            <person name="Salamov A."/>
            <person name="Andreopoulos B."/>
            <person name="Baker S."/>
            <person name="Barry K."/>
            <person name="Bills G."/>
            <person name="Bluhm B."/>
            <person name="Cannon C."/>
            <person name="Castanera R."/>
            <person name="Culley D."/>
            <person name="Daum C."/>
            <person name="Ezra D."/>
            <person name="Gonzalez J."/>
            <person name="Henrissat B."/>
            <person name="Kuo A."/>
            <person name="Liang C."/>
            <person name="Lipzen A."/>
            <person name="Lutzoni F."/>
            <person name="Magnuson J."/>
            <person name="Mondo S."/>
            <person name="Nolan M."/>
            <person name="Ohm R."/>
            <person name="Pangilinan J."/>
            <person name="Park H.-J."/>
            <person name="Ramirez L."/>
            <person name="Alfaro M."/>
            <person name="Sun H."/>
            <person name="Tritt A."/>
            <person name="Yoshinaga Y."/>
            <person name="Zwiers L.-H."/>
            <person name="Turgeon B."/>
            <person name="Goodwin S."/>
            <person name="Spatafora J."/>
            <person name="Crous P."/>
            <person name="Grigoriev I."/>
        </authorList>
    </citation>
    <scope>NUCLEOTIDE SEQUENCE</scope>
    <source>
        <strain evidence="3">CBS 627.86</strain>
    </source>
</reference>